<accession>A0AAE1I049</accession>
<feature type="compositionally biased region" description="Polar residues" evidence="6">
    <location>
        <begin position="7"/>
        <end position="19"/>
    </location>
</feature>
<feature type="compositionally biased region" description="Basic and acidic residues" evidence="6">
    <location>
        <begin position="1100"/>
        <end position="1139"/>
    </location>
</feature>
<keyword evidence="5" id="KW-0067">ATP-binding</keyword>
<organism evidence="7 8">
    <name type="scientific">Frankliniella fusca</name>
    <dbReference type="NCBI Taxonomy" id="407009"/>
    <lineage>
        <taxon>Eukaryota</taxon>
        <taxon>Metazoa</taxon>
        <taxon>Ecdysozoa</taxon>
        <taxon>Arthropoda</taxon>
        <taxon>Hexapoda</taxon>
        <taxon>Insecta</taxon>
        <taxon>Pterygota</taxon>
        <taxon>Neoptera</taxon>
        <taxon>Paraneoptera</taxon>
        <taxon>Thysanoptera</taxon>
        <taxon>Terebrantia</taxon>
        <taxon>Thripoidea</taxon>
        <taxon>Thripidae</taxon>
        <taxon>Frankliniella</taxon>
    </lineage>
</organism>
<feature type="region of interest" description="Disordered" evidence="6">
    <location>
        <begin position="385"/>
        <end position="421"/>
    </location>
</feature>
<dbReference type="SUPFAM" id="SSF56059">
    <property type="entry name" value="Glutathione synthetase ATP-binding domain-like"/>
    <property type="match status" value="1"/>
</dbReference>
<dbReference type="PANTHER" id="PTHR12241:SF161">
    <property type="entry name" value="TUBULIN POLYGLUTAMYLASE TTLL6"/>
    <property type="match status" value="1"/>
</dbReference>
<dbReference type="GO" id="GO:0070740">
    <property type="term" value="F:tubulin-glutamic acid ligase activity"/>
    <property type="evidence" value="ECO:0007669"/>
    <property type="project" value="TreeGrafter"/>
</dbReference>
<evidence type="ECO:0000256" key="2">
    <source>
        <dbReference type="ARBA" id="ARBA00022598"/>
    </source>
</evidence>
<dbReference type="Gene3D" id="3.30.470.20">
    <property type="entry name" value="ATP-grasp fold, B domain"/>
    <property type="match status" value="1"/>
</dbReference>
<dbReference type="GO" id="GO:0036064">
    <property type="term" value="C:ciliary basal body"/>
    <property type="evidence" value="ECO:0007669"/>
    <property type="project" value="TreeGrafter"/>
</dbReference>
<dbReference type="Proteomes" id="UP001219518">
    <property type="component" value="Unassembled WGS sequence"/>
</dbReference>
<dbReference type="InterPro" id="IPR004344">
    <property type="entry name" value="TTL/TTLL_fam"/>
</dbReference>
<name>A0AAE1I049_9NEOP</name>
<dbReference type="GO" id="GO:0000226">
    <property type="term" value="P:microtubule cytoskeleton organization"/>
    <property type="evidence" value="ECO:0007669"/>
    <property type="project" value="TreeGrafter"/>
</dbReference>
<dbReference type="PANTHER" id="PTHR12241">
    <property type="entry name" value="TUBULIN POLYGLUTAMYLASE"/>
    <property type="match status" value="1"/>
</dbReference>
<dbReference type="GO" id="GO:0015631">
    <property type="term" value="F:tubulin binding"/>
    <property type="evidence" value="ECO:0007669"/>
    <property type="project" value="TreeGrafter"/>
</dbReference>
<feature type="region of interest" description="Disordered" evidence="6">
    <location>
        <begin position="648"/>
        <end position="674"/>
    </location>
</feature>
<sequence>MVLTTGLLETSRLSLQQQVDAMPAPVTQPPPAPAPGPAPTGVVLQPQDSESCSSSSCGSYSDHEDNEDEPPPSARLTLRDDDAPTAAPDLSASEWEASGEEAEGEAGEGEGSAEEEAEDGDVGGGERGSRAADRAPRVAAAPWLAAADKTASRSSWLATVLGRILRRFKWKSVSGPQLQVQGRPGEQPSGPRRASLCSLPKVPAAQLDSRAPAAPDRRIPLKKRDQPGHQPAASRRKRRRRRSMPPAPLASQTKGGRGPSHSPGAAPTRTVRGSRGPGLRRKLAGVSSAAEGSEEEDAEAAESAESAAAPGVTAVAMPVAEDSGRCSEAAHPEVVAADDAPLPEGDASAAPDRTAGPGPRSTGSRLRMHRGLRLWRRLSTSLGKVNSQPVTGAAPAPLRTRSATAAQPEPDQPEAEAHQGKNVRVAEDVAPPEGTLEATPLDTWAAEDAAVDTAAADDVALACRSADSSLPCSLWHSRTTSQSRLDSLVEPATTLEEGGANEGRRVTGATPTSLPPPRPARRVLAMVSAAAASPARTVPAYSAAVVVGAPRPGGKDCKDAVAIPPRPRGRDAAAANFVDDGVPRPRGREAVSVHTRSRDGEGCAGVAGAPRPGGEDAAVAAAAPRTPSADQDQVAAPLNTTTVVADDPAVATEVDDRTLPEEEGEVLGAATSPPAPEPLSLCTANCRYDVVRRVAKRFGMKDVSEDEPWNLYWTDLSISLERCKDMKRFQKINHFPGMAEICRKDLLARNLNRMLRLFPKDYNFFPKTWCLPADLGDLNTYARTRRNRTYILKPDTGCQGKGIYLTRSVRDLKPHTRMICQVYIARPFLVDGFKFDMRVYTLVTSCDPLRVFVYNDGLVRFATSPYHEPNGHNTGNVFMHLTNYAVNKHSRTFIVDEEAGSKRKISTLNKWLESKNYDVADIWSRIDELIVKTLIAALPVIRHNYHACFPAHDFTYACFELLGFDVLLDHKLKPYVLEVNHSPSFHTDAQIDREIKETLLMDTFGILNLGQYDKRKVMEEDRRRVRDRLLQSIAHRDTGSENNNALPADGNPWKAQFDWEDSNMGNFRRVYPVPDGQPDKYEAFFHQNQSSLFQETAASRAREEASRQQRDLHEVKQKEEEARRSMTLSRRREYERLRPESPGGAAPGSLLRRTRNPRGKRSAGQPIAAGRKLQAKCVLNSFLPEAIVEAEESVRAAALQERGQLVQNKGIVQLIYQMMKENKSLCAEDLRKYAAMNADSHSAHPPGQQGTAGPRREEDAHRLPSLLTLIQKTTASSPLQTARAMPTSTEEKESSILTRRLWRAFPGRVQWRRRLYQPVKRRPRQLLLRQPYLCQPGLFSAPETVQVLGDSLGARFGITCAEAPFWVRPGLRSSDLWSSNYMLLSSQAAQAAHQLYKQSQGQAAPRNTRSTLGRLVSTSFKLHNLEKRQAKPQVQQL</sequence>
<feature type="region of interest" description="Disordered" evidence="6">
    <location>
        <begin position="491"/>
        <end position="518"/>
    </location>
</feature>
<evidence type="ECO:0000256" key="4">
    <source>
        <dbReference type="ARBA" id="ARBA00022741"/>
    </source>
</evidence>
<feature type="region of interest" description="Disordered" evidence="6">
    <location>
        <begin position="1093"/>
        <end position="1168"/>
    </location>
</feature>
<evidence type="ECO:0000256" key="1">
    <source>
        <dbReference type="ARBA" id="ARBA00006820"/>
    </source>
</evidence>
<feature type="compositionally biased region" description="Basic residues" evidence="6">
    <location>
        <begin position="234"/>
        <end position="243"/>
    </location>
</feature>
<feature type="region of interest" description="Disordered" evidence="6">
    <location>
        <begin position="1238"/>
        <end position="1258"/>
    </location>
</feature>
<evidence type="ECO:0000313" key="8">
    <source>
        <dbReference type="Proteomes" id="UP001219518"/>
    </source>
</evidence>
<evidence type="ECO:0000313" key="7">
    <source>
        <dbReference type="EMBL" id="KAK3930728.1"/>
    </source>
</evidence>
<dbReference type="Pfam" id="PF03133">
    <property type="entry name" value="TTL"/>
    <property type="match status" value="1"/>
</dbReference>
<feature type="region of interest" description="Disordered" evidence="6">
    <location>
        <begin position="171"/>
        <end position="365"/>
    </location>
</feature>
<keyword evidence="2" id="KW-0436">Ligase</keyword>
<dbReference type="GO" id="GO:0005874">
    <property type="term" value="C:microtubule"/>
    <property type="evidence" value="ECO:0007669"/>
    <property type="project" value="UniProtKB-KW"/>
</dbReference>
<gene>
    <name evidence="7" type="ORF">KUF71_024085</name>
</gene>
<feature type="compositionally biased region" description="Low complexity" evidence="6">
    <location>
        <begin position="49"/>
        <end position="60"/>
    </location>
</feature>
<feature type="compositionally biased region" description="Basic and acidic residues" evidence="6">
    <location>
        <begin position="127"/>
        <end position="136"/>
    </location>
</feature>
<dbReference type="FunFam" id="3.30.470.20:FF:000009">
    <property type="entry name" value="tubulin polyglutamylase TTLL5 isoform X1"/>
    <property type="match status" value="1"/>
</dbReference>
<feature type="compositionally biased region" description="Acidic residues" evidence="6">
    <location>
        <begin position="292"/>
        <end position="302"/>
    </location>
</feature>
<dbReference type="GO" id="GO:0005524">
    <property type="term" value="F:ATP binding"/>
    <property type="evidence" value="ECO:0007669"/>
    <property type="project" value="UniProtKB-KW"/>
</dbReference>
<feature type="compositionally biased region" description="Basic and acidic residues" evidence="6">
    <location>
        <begin position="591"/>
        <end position="601"/>
    </location>
</feature>
<reference evidence="7" key="1">
    <citation type="submission" date="2021-07" db="EMBL/GenBank/DDBJ databases">
        <authorList>
            <person name="Catto M.A."/>
            <person name="Jacobson A."/>
            <person name="Kennedy G."/>
            <person name="Labadie P."/>
            <person name="Hunt B.G."/>
            <person name="Srinivasan R."/>
        </authorList>
    </citation>
    <scope>NUCLEOTIDE SEQUENCE</scope>
    <source>
        <strain evidence="7">PL_HMW_Pooled</strain>
        <tissue evidence="7">Head</tissue>
    </source>
</reference>
<feature type="compositionally biased region" description="Basic residues" evidence="6">
    <location>
        <begin position="1152"/>
        <end position="1161"/>
    </location>
</feature>
<comment type="similarity">
    <text evidence="1">Belongs to the tubulin--tyrosine ligase family.</text>
</comment>
<feature type="region of interest" description="Disordered" evidence="6">
    <location>
        <begin position="1"/>
        <end position="136"/>
    </location>
</feature>
<keyword evidence="3" id="KW-0493">Microtubule</keyword>
<evidence type="ECO:0000256" key="6">
    <source>
        <dbReference type="SAM" id="MobiDB-lite"/>
    </source>
</evidence>
<feature type="compositionally biased region" description="Basic and acidic residues" evidence="6">
    <location>
        <begin position="215"/>
        <end position="227"/>
    </location>
</feature>
<feature type="compositionally biased region" description="Basic and acidic residues" evidence="6">
    <location>
        <begin position="322"/>
        <end position="331"/>
    </location>
</feature>
<evidence type="ECO:0000256" key="3">
    <source>
        <dbReference type="ARBA" id="ARBA00022701"/>
    </source>
</evidence>
<evidence type="ECO:0000256" key="5">
    <source>
        <dbReference type="ARBA" id="ARBA00022840"/>
    </source>
</evidence>
<protein>
    <submittedName>
        <fullName evidence="7">Tubulin polyglutamylase ttll6</fullName>
    </submittedName>
</protein>
<dbReference type="PROSITE" id="PS51221">
    <property type="entry name" value="TTL"/>
    <property type="match status" value="1"/>
</dbReference>
<feature type="region of interest" description="Disordered" evidence="6">
    <location>
        <begin position="591"/>
        <end position="616"/>
    </location>
</feature>
<proteinExistence type="inferred from homology"/>
<dbReference type="EMBL" id="JAHWGI010001412">
    <property type="protein sequence ID" value="KAK3930728.1"/>
    <property type="molecule type" value="Genomic_DNA"/>
</dbReference>
<comment type="caution">
    <text evidence="7">The sequence shown here is derived from an EMBL/GenBank/DDBJ whole genome shotgun (WGS) entry which is preliminary data.</text>
</comment>
<keyword evidence="4" id="KW-0547">Nucleotide-binding</keyword>
<keyword evidence="8" id="KW-1185">Reference proteome</keyword>
<feature type="compositionally biased region" description="Pro residues" evidence="6">
    <location>
        <begin position="26"/>
        <end position="38"/>
    </location>
</feature>
<reference evidence="7" key="2">
    <citation type="journal article" date="2023" name="BMC Genomics">
        <title>Pest status, molecular evolution, and epigenetic factors derived from the genome assembly of Frankliniella fusca, a thysanopteran phytovirus vector.</title>
        <authorList>
            <person name="Catto M.A."/>
            <person name="Labadie P.E."/>
            <person name="Jacobson A.L."/>
            <person name="Kennedy G.G."/>
            <person name="Srinivasan R."/>
            <person name="Hunt B.G."/>
        </authorList>
    </citation>
    <scope>NUCLEOTIDE SEQUENCE</scope>
    <source>
        <strain evidence="7">PL_HMW_Pooled</strain>
    </source>
</reference>
<feature type="compositionally biased region" description="Acidic residues" evidence="6">
    <location>
        <begin position="97"/>
        <end position="121"/>
    </location>
</feature>